<keyword evidence="4" id="KW-0560">Oxidoreductase</keyword>
<feature type="compositionally biased region" description="Polar residues" evidence="7">
    <location>
        <begin position="14"/>
        <end position="37"/>
    </location>
</feature>
<dbReference type="CDD" id="cd09817">
    <property type="entry name" value="linoleate_diol_synthase_like"/>
    <property type="match status" value="1"/>
</dbReference>
<dbReference type="GO" id="GO:0004497">
    <property type="term" value="F:monooxygenase activity"/>
    <property type="evidence" value="ECO:0007669"/>
    <property type="project" value="InterPro"/>
</dbReference>
<dbReference type="SUPFAM" id="SSF48113">
    <property type="entry name" value="Heme-dependent peroxidases"/>
    <property type="match status" value="1"/>
</dbReference>
<keyword evidence="2 6" id="KW-0479">Metal-binding</keyword>
<keyword evidence="3" id="KW-0223">Dioxygenase</keyword>
<keyword evidence="9" id="KW-1185">Reference proteome</keyword>
<keyword evidence="1 6" id="KW-0349">Heme</keyword>
<dbReference type="InterPro" id="IPR034812">
    <property type="entry name" value="Ppo-like_N"/>
</dbReference>
<feature type="binding site" description="axial binding residue" evidence="6">
    <location>
        <position position="395"/>
    </location>
    <ligand>
        <name>heme b</name>
        <dbReference type="ChEBI" id="CHEBI:60344"/>
    </ligand>
    <ligandPart>
        <name>Fe</name>
        <dbReference type="ChEBI" id="CHEBI:18248"/>
    </ligandPart>
</feature>
<dbReference type="InterPro" id="IPR019791">
    <property type="entry name" value="Haem_peroxidase_animal"/>
</dbReference>
<dbReference type="SUPFAM" id="SSF48264">
    <property type="entry name" value="Cytochrome P450"/>
    <property type="match status" value="1"/>
</dbReference>
<evidence type="ECO:0000256" key="5">
    <source>
        <dbReference type="ARBA" id="ARBA00023004"/>
    </source>
</evidence>
<dbReference type="Gene3D" id="1.10.640.10">
    <property type="entry name" value="Haem peroxidase domain superfamily, animal type"/>
    <property type="match status" value="1"/>
</dbReference>
<dbReference type="InterPro" id="IPR037120">
    <property type="entry name" value="Haem_peroxidase_sf_animal"/>
</dbReference>
<dbReference type="PANTHER" id="PTHR11903">
    <property type="entry name" value="PROSTAGLANDIN G/H SYNTHASE"/>
    <property type="match status" value="1"/>
</dbReference>
<dbReference type="GO" id="GO:0016705">
    <property type="term" value="F:oxidoreductase activity, acting on paired donors, with incorporation or reduction of molecular oxygen"/>
    <property type="evidence" value="ECO:0007669"/>
    <property type="project" value="InterPro"/>
</dbReference>
<feature type="region of interest" description="Disordered" evidence="7">
    <location>
        <begin position="1"/>
        <end position="44"/>
    </location>
</feature>
<dbReference type="STRING" id="71717.A0A4Y7TSK8"/>
<dbReference type="Pfam" id="PF03098">
    <property type="entry name" value="An_peroxidase"/>
    <property type="match status" value="2"/>
</dbReference>
<sequence length="1059" mass="117516">MSVKRMSTLFRKAPSSSKSEATSPVSPTATSGVSQNGPVPIHDVNVKDDAEALKGLDDFRSKVKKGGSFGFDTSSLSAVLDLVRNKGSIDDRKLLLEHALTFVARMEDGPMAQTIRNKIIQLLYNDLTHPAATSVSNKYAWRTADGSFNNIDIPDMGKAGTPYSRSVQQTHALPKYKQPDPGLVYDTLLRRDGFKKHPGGLSSLMFAFAALVIHSVFRTSHRDWNINETSSYVDLAPLYGNNVDDQNRIRVRDGYGTLHPDVFAEDRLLLLPPSVCTLLVLFNRNHNYIAAKLLEINERGVWVDPKTLSTDNPASKKKLIEQDEEIFQTARLVNAGWFGSVVFSDYFSCILGLVRDGSNWSLSPFEEMRMDDHSLFERGKGNVVSVEFNCLYRWHTVTSREDEAWTLKVFNELFPGKATEDVTILDFKMAAHKLQQQQADLTAWTFGGPNGSFSDADLANVLQNATEASAAAFGARGTPPVMRLNEIMGIEQSRKWGVCSMNEFRKYLGLKTFSSFLEWNSNPEIARAAEMLYGDIDNLELYVGLQAEEAKPLVEGAGLCPGYTVSRAILSDAIALTRGDRFFTHDFTPANLTAWGFQDCQRDPKAFGFGSTLGRLFLRTLPHHYTENSIYTFFPLMTPGSMKVVLENLKLTEQYDLTRPKPTSPSVVIDDQDTIVKVLKTPSSFPSPYGAKVARILKGNGFYPTGGPSDQKIVMDALSGSPELVKKIGDFFYKATVKLIDDGSFTFVDGKKKGADVVRRVFRVAPIVWLANLTGISLKKNKDDDGDYTVDELFEVLSDIYAFVFLNVEASKVMVLQEKIKKAMPKIMDRITDNFGLANGTKATVNGLMSTLFKHKKPEHHEVIHRLTENAVYKDRYVLANTVLAIMVVANAELSLASVNMVDLFLDKAEEIQPLATSKDTAKLQGYVYEALRLAPPFAGVYRIAAADQSLGGQDLKKGDRVFLDIFAANHKSGVTASKDLLRAEGAFEYLGEPLTVEILTQVLHAVFERPSLVRAPGQSGVVQRFRDDSRPECHYSYLNHGHSICEWPTSLSVLYSAA</sequence>
<evidence type="ECO:0000256" key="1">
    <source>
        <dbReference type="ARBA" id="ARBA00022617"/>
    </source>
</evidence>
<dbReference type="OrthoDB" id="823504at2759"/>
<comment type="caution">
    <text evidence="8">The sequence shown here is derived from an EMBL/GenBank/DDBJ whole genome shotgun (WGS) entry which is preliminary data.</text>
</comment>
<dbReference type="AlphaFoldDB" id="A0A4Y7TSK8"/>
<organism evidence="8 9">
    <name type="scientific">Coprinellus micaceus</name>
    <name type="common">Glistening ink-cap mushroom</name>
    <name type="synonym">Coprinus micaceus</name>
    <dbReference type="NCBI Taxonomy" id="71717"/>
    <lineage>
        <taxon>Eukaryota</taxon>
        <taxon>Fungi</taxon>
        <taxon>Dikarya</taxon>
        <taxon>Basidiomycota</taxon>
        <taxon>Agaricomycotina</taxon>
        <taxon>Agaricomycetes</taxon>
        <taxon>Agaricomycetidae</taxon>
        <taxon>Agaricales</taxon>
        <taxon>Agaricineae</taxon>
        <taxon>Psathyrellaceae</taxon>
        <taxon>Coprinellus</taxon>
    </lineage>
</organism>
<dbReference type="EMBL" id="QPFP01000005">
    <property type="protein sequence ID" value="TEB36572.1"/>
    <property type="molecule type" value="Genomic_DNA"/>
</dbReference>
<dbReference type="InterPro" id="IPR036396">
    <property type="entry name" value="Cyt_P450_sf"/>
</dbReference>
<evidence type="ECO:0000256" key="6">
    <source>
        <dbReference type="PIRSR" id="PIRSR619791-2"/>
    </source>
</evidence>
<dbReference type="GO" id="GO:0005506">
    <property type="term" value="F:iron ion binding"/>
    <property type="evidence" value="ECO:0007669"/>
    <property type="project" value="InterPro"/>
</dbReference>
<gene>
    <name evidence="8" type="ORF">FA13DRAFT_1726938</name>
</gene>
<evidence type="ECO:0000256" key="4">
    <source>
        <dbReference type="ARBA" id="ARBA00023002"/>
    </source>
</evidence>
<dbReference type="Proteomes" id="UP000298030">
    <property type="component" value="Unassembled WGS sequence"/>
</dbReference>
<keyword evidence="5 6" id="KW-0408">Iron</keyword>
<evidence type="ECO:0000313" key="9">
    <source>
        <dbReference type="Proteomes" id="UP000298030"/>
    </source>
</evidence>
<keyword evidence="8" id="KW-0575">Peroxidase</keyword>
<dbReference type="PROSITE" id="PS50292">
    <property type="entry name" value="PEROXIDASE_3"/>
    <property type="match status" value="1"/>
</dbReference>
<reference evidence="8 9" key="1">
    <citation type="journal article" date="2019" name="Nat. Ecol. Evol.">
        <title>Megaphylogeny resolves global patterns of mushroom evolution.</title>
        <authorList>
            <person name="Varga T."/>
            <person name="Krizsan K."/>
            <person name="Foldi C."/>
            <person name="Dima B."/>
            <person name="Sanchez-Garcia M."/>
            <person name="Sanchez-Ramirez S."/>
            <person name="Szollosi G.J."/>
            <person name="Szarkandi J.G."/>
            <person name="Papp V."/>
            <person name="Albert L."/>
            <person name="Andreopoulos W."/>
            <person name="Angelini C."/>
            <person name="Antonin V."/>
            <person name="Barry K.W."/>
            <person name="Bougher N.L."/>
            <person name="Buchanan P."/>
            <person name="Buyck B."/>
            <person name="Bense V."/>
            <person name="Catcheside P."/>
            <person name="Chovatia M."/>
            <person name="Cooper J."/>
            <person name="Damon W."/>
            <person name="Desjardin D."/>
            <person name="Finy P."/>
            <person name="Geml J."/>
            <person name="Haridas S."/>
            <person name="Hughes K."/>
            <person name="Justo A."/>
            <person name="Karasinski D."/>
            <person name="Kautmanova I."/>
            <person name="Kiss B."/>
            <person name="Kocsube S."/>
            <person name="Kotiranta H."/>
            <person name="LaButti K.M."/>
            <person name="Lechner B.E."/>
            <person name="Liimatainen K."/>
            <person name="Lipzen A."/>
            <person name="Lukacs Z."/>
            <person name="Mihaltcheva S."/>
            <person name="Morgado L.N."/>
            <person name="Niskanen T."/>
            <person name="Noordeloos M.E."/>
            <person name="Ohm R.A."/>
            <person name="Ortiz-Santana B."/>
            <person name="Ovrebo C."/>
            <person name="Racz N."/>
            <person name="Riley R."/>
            <person name="Savchenko A."/>
            <person name="Shiryaev A."/>
            <person name="Soop K."/>
            <person name="Spirin V."/>
            <person name="Szebenyi C."/>
            <person name="Tomsovsky M."/>
            <person name="Tulloss R.E."/>
            <person name="Uehling J."/>
            <person name="Grigoriev I.V."/>
            <person name="Vagvolgyi C."/>
            <person name="Papp T."/>
            <person name="Martin F.M."/>
            <person name="Miettinen O."/>
            <person name="Hibbett D.S."/>
            <person name="Nagy L.G."/>
        </authorList>
    </citation>
    <scope>NUCLEOTIDE SEQUENCE [LARGE SCALE GENOMIC DNA]</scope>
    <source>
        <strain evidence="8 9">FP101781</strain>
    </source>
</reference>
<dbReference type="InterPro" id="IPR050783">
    <property type="entry name" value="Oxylipin_biosynth_metab"/>
</dbReference>
<accession>A0A4Y7TSK8</accession>
<evidence type="ECO:0000256" key="7">
    <source>
        <dbReference type="SAM" id="MobiDB-lite"/>
    </source>
</evidence>
<dbReference type="GO" id="GO:0051213">
    <property type="term" value="F:dioxygenase activity"/>
    <property type="evidence" value="ECO:0007669"/>
    <property type="project" value="UniProtKB-KW"/>
</dbReference>
<evidence type="ECO:0000256" key="3">
    <source>
        <dbReference type="ARBA" id="ARBA00022964"/>
    </source>
</evidence>
<dbReference type="GO" id="GO:0006979">
    <property type="term" value="P:response to oxidative stress"/>
    <property type="evidence" value="ECO:0007669"/>
    <property type="project" value="InterPro"/>
</dbReference>
<dbReference type="Gene3D" id="1.10.630.10">
    <property type="entry name" value="Cytochrome P450"/>
    <property type="match status" value="1"/>
</dbReference>
<dbReference type="InterPro" id="IPR010255">
    <property type="entry name" value="Haem_peroxidase_sf"/>
</dbReference>
<evidence type="ECO:0000313" key="8">
    <source>
        <dbReference type="EMBL" id="TEB36572.1"/>
    </source>
</evidence>
<name>A0A4Y7TSK8_COPMI</name>
<dbReference type="GO" id="GO:0020037">
    <property type="term" value="F:heme binding"/>
    <property type="evidence" value="ECO:0007669"/>
    <property type="project" value="InterPro"/>
</dbReference>
<proteinExistence type="predicted"/>
<dbReference type="GO" id="GO:0004601">
    <property type="term" value="F:peroxidase activity"/>
    <property type="evidence" value="ECO:0007669"/>
    <property type="project" value="UniProtKB-KW"/>
</dbReference>
<protein>
    <submittedName>
        <fullName evidence="8">Heme peroxidase</fullName>
    </submittedName>
</protein>
<dbReference type="PRINTS" id="PR00457">
    <property type="entry name" value="ANPEROXIDASE"/>
</dbReference>
<dbReference type="PANTHER" id="PTHR11903:SF37">
    <property type="entry name" value="PSI-PRODUCING OXYGENASE A"/>
    <property type="match status" value="1"/>
</dbReference>
<dbReference type="GO" id="GO:0006631">
    <property type="term" value="P:fatty acid metabolic process"/>
    <property type="evidence" value="ECO:0007669"/>
    <property type="project" value="UniProtKB-ARBA"/>
</dbReference>
<evidence type="ECO:0000256" key="2">
    <source>
        <dbReference type="ARBA" id="ARBA00022723"/>
    </source>
</evidence>